<evidence type="ECO:0000313" key="1">
    <source>
        <dbReference type="EMBL" id="KAG7352444.1"/>
    </source>
</evidence>
<gene>
    <name evidence="1" type="ORF">IV203_008492</name>
</gene>
<accession>A0A9K3KYL2</accession>
<organism evidence="1 2">
    <name type="scientific">Nitzschia inconspicua</name>
    <dbReference type="NCBI Taxonomy" id="303405"/>
    <lineage>
        <taxon>Eukaryota</taxon>
        <taxon>Sar</taxon>
        <taxon>Stramenopiles</taxon>
        <taxon>Ochrophyta</taxon>
        <taxon>Bacillariophyta</taxon>
        <taxon>Bacillariophyceae</taxon>
        <taxon>Bacillariophycidae</taxon>
        <taxon>Bacillariales</taxon>
        <taxon>Bacillariaceae</taxon>
        <taxon>Nitzschia</taxon>
    </lineage>
</organism>
<sequence length="96" mass="10222">MIIDAKSIIITLLVVTAGGVYGLKFIRKFALQIAQENHDAVVAMEQEEEQQRLKKERAADAATAAAFAKVEPILKVSSDNTKKAGAGVPALASNEV</sequence>
<proteinExistence type="predicted"/>
<evidence type="ECO:0000313" key="2">
    <source>
        <dbReference type="Proteomes" id="UP000693970"/>
    </source>
</evidence>
<dbReference type="Proteomes" id="UP000693970">
    <property type="component" value="Unassembled WGS sequence"/>
</dbReference>
<keyword evidence="2" id="KW-1185">Reference proteome</keyword>
<reference evidence="1" key="1">
    <citation type="journal article" date="2021" name="Sci. Rep.">
        <title>Diploid genomic architecture of Nitzschia inconspicua, an elite biomass production diatom.</title>
        <authorList>
            <person name="Oliver A."/>
            <person name="Podell S."/>
            <person name="Pinowska A."/>
            <person name="Traller J.C."/>
            <person name="Smith S.R."/>
            <person name="McClure R."/>
            <person name="Beliaev A."/>
            <person name="Bohutskyi P."/>
            <person name="Hill E.A."/>
            <person name="Rabines A."/>
            <person name="Zheng H."/>
            <person name="Allen L.Z."/>
            <person name="Kuo A."/>
            <person name="Grigoriev I.V."/>
            <person name="Allen A.E."/>
            <person name="Hazlebeck D."/>
            <person name="Allen E.E."/>
        </authorList>
    </citation>
    <scope>NUCLEOTIDE SEQUENCE</scope>
    <source>
        <strain evidence="1">Hildebrandi</strain>
    </source>
</reference>
<dbReference type="OrthoDB" id="48148at2759"/>
<protein>
    <submittedName>
        <fullName evidence="1">Uncharacterized protein</fullName>
    </submittedName>
</protein>
<dbReference type="AlphaFoldDB" id="A0A9K3KYL2"/>
<name>A0A9K3KYL2_9STRA</name>
<comment type="caution">
    <text evidence="1">The sequence shown here is derived from an EMBL/GenBank/DDBJ whole genome shotgun (WGS) entry which is preliminary data.</text>
</comment>
<dbReference type="EMBL" id="JAGRRH010000017">
    <property type="protein sequence ID" value="KAG7352444.1"/>
    <property type="molecule type" value="Genomic_DNA"/>
</dbReference>
<reference evidence="1" key="2">
    <citation type="submission" date="2021-04" db="EMBL/GenBank/DDBJ databases">
        <authorList>
            <person name="Podell S."/>
        </authorList>
    </citation>
    <scope>NUCLEOTIDE SEQUENCE</scope>
    <source>
        <strain evidence="1">Hildebrandi</strain>
    </source>
</reference>